<keyword evidence="1" id="KW-0732">Signal</keyword>
<evidence type="ECO:0000313" key="2">
    <source>
        <dbReference type="EMBL" id="KLK92229.1"/>
    </source>
</evidence>
<gene>
    <name evidence="2" type="ORF">AA309_15690</name>
</gene>
<dbReference type="Proteomes" id="UP000035489">
    <property type="component" value="Unassembled WGS sequence"/>
</dbReference>
<sequence length="108" mass="11371">MKTVSLTLVAAISFATGAFAQSRPLTLGMSCGQAQFLVANRGAVVLSTGQNTFDRYVSSQASCLSGEFTRPAWVPTADTPQCFIGYTCVASPPDVGWLSLPDQQGSFN</sequence>
<reference evidence="2 3" key="1">
    <citation type="submission" date="2015-05" db="EMBL/GenBank/DDBJ databases">
        <title>Draft genome sequence of Microvirga vignae strain BR3299, a novel nitrogen fixing bacteria isolated from Brazil semi-aired region.</title>
        <authorList>
            <person name="Zilli J.E."/>
            <person name="Passos S.R."/>
            <person name="Leite J."/>
            <person name="Baldani J.I."/>
            <person name="Xavier G.R."/>
            <person name="Rumjaneck N.G."/>
            <person name="Simoes-Araujo J.L."/>
        </authorList>
    </citation>
    <scope>NUCLEOTIDE SEQUENCE [LARGE SCALE GENOMIC DNA]</scope>
    <source>
        <strain evidence="2 3">BR3299</strain>
    </source>
</reference>
<feature type="chain" id="PRO_5002592932" evidence="1">
    <location>
        <begin position="21"/>
        <end position="108"/>
    </location>
</feature>
<dbReference type="AlphaFoldDB" id="A0A0H1RAX3"/>
<protein>
    <submittedName>
        <fullName evidence="2">Uncharacterized protein</fullName>
    </submittedName>
</protein>
<dbReference type="EMBL" id="LCYG01000039">
    <property type="protein sequence ID" value="KLK92229.1"/>
    <property type="molecule type" value="Genomic_DNA"/>
</dbReference>
<feature type="signal peptide" evidence="1">
    <location>
        <begin position="1"/>
        <end position="20"/>
    </location>
</feature>
<accession>A0A0H1RAX3</accession>
<name>A0A0H1RAX3_9HYPH</name>
<evidence type="ECO:0000313" key="3">
    <source>
        <dbReference type="Proteomes" id="UP000035489"/>
    </source>
</evidence>
<comment type="caution">
    <text evidence="2">The sequence shown here is derived from an EMBL/GenBank/DDBJ whole genome shotgun (WGS) entry which is preliminary data.</text>
</comment>
<dbReference type="PATRIC" id="fig|1225564.3.peg.4042"/>
<dbReference type="RefSeq" id="WP_047190003.1">
    <property type="nucleotide sequence ID" value="NZ_LCYG01000039.1"/>
</dbReference>
<proteinExistence type="predicted"/>
<organism evidence="2 3">
    <name type="scientific">Microvirga vignae</name>
    <dbReference type="NCBI Taxonomy" id="1225564"/>
    <lineage>
        <taxon>Bacteria</taxon>
        <taxon>Pseudomonadati</taxon>
        <taxon>Pseudomonadota</taxon>
        <taxon>Alphaproteobacteria</taxon>
        <taxon>Hyphomicrobiales</taxon>
        <taxon>Methylobacteriaceae</taxon>
        <taxon>Microvirga</taxon>
    </lineage>
</organism>
<evidence type="ECO:0000256" key="1">
    <source>
        <dbReference type="SAM" id="SignalP"/>
    </source>
</evidence>
<keyword evidence="3" id="KW-1185">Reference proteome</keyword>